<dbReference type="Proteomes" id="UP001438707">
    <property type="component" value="Unassembled WGS sequence"/>
</dbReference>
<dbReference type="GO" id="GO:0009654">
    <property type="term" value="C:photosystem II oxygen evolving complex"/>
    <property type="evidence" value="ECO:0007669"/>
    <property type="project" value="InterPro"/>
</dbReference>
<dbReference type="GO" id="GO:0019898">
    <property type="term" value="C:extrinsic component of membrane"/>
    <property type="evidence" value="ECO:0007669"/>
    <property type="project" value="InterPro"/>
</dbReference>
<reference evidence="2 3" key="1">
    <citation type="journal article" date="2024" name="Nat. Commun.">
        <title>Phylogenomics reveals the evolutionary origins of lichenization in chlorophyte algae.</title>
        <authorList>
            <person name="Puginier C."/>
            <person name="Libourel C."/>
            <person name="Otte J."/>
            <person name="Skaloud P."/>
            <person name="Haon M."/>
            <person name="Grisel S."/>
            <person name="Petersen M."/>
            <person name="Berrin J.G."/>
            <person name="Delaux P.M."/>
            <person name="Dal Grande F."/>
            <person name="Keller J."/>
        </authorList>
    </citation>
    <scope>NUCLEOTIDE SEQUENCE [LARGE SCALE GENOMIC DNA]</scope>
    <source>
        <strain evidence="2 3">SAG 2145</strain>
    </source>
</reference>
<dbReference type="AlphaFoldDB" id="A0AAW1S3D8"/>
<evidence type="ECO:0000313" key="3">
    <source>
        <dbReference type="Proteomes" id="UP001438707"/>
    </source>
</evidence>
<dbReference type="InterPro" id="IPR016123">
    <property type="entry name" value="Mog1/PsbP_a/b/a-sand"/>
</dbReference>
<organism evidence="2 3">
    <name type="scientific">Apatococcus lobatus</name>
    <dbReference type="NCBI Taxonomy" id="904363"/>
    <lineage>
        <taxon>Eukaryota</taxon>
        <taxon>Viridiplantae</taxon>
        <taxon>Chlorophyta</taxon>
        <taxon>core chlorophytes</taxon>
        <taxon>Trebouxiophyceae</taxon>
        <taxon>Chlorellales</taxon>
        <taxon>Chlorellaceae</taxon>
        <taxon>Apatococcus</taxon>
    </lineage>
</organism>
<dbReference type="PANTHER" id="PTHR31407:SF7">
    <property type="entry name" value="PSBP DOMAIN-CONTAINING PROTEIN 5, CHLOROPLASTIC"/>
    <property type="match status" value="1"/>
</dbReference>
<accession>A0AAW1S3D8</accession>
<evidence type="ECO:0000313" key="2">
    <source>
        <dbReference type="EMBL" id="KAK9839951.1"/>
    </source>
</evidence>
<feature type="domain" description="PsbP C-terminal" evidence="1">
    <location>
        <begin position="138"/>
        <end position="296"/>
    </location>
</feature>
<dbReference type="Pfam" id="PF01789">
    <property type="entry name" value="PsbP"/>
    <property type="match status" value="1"/>
</dbReference>
<dbReference type="GO" id="GO:0015979">
    <property type="term" value="P:photosynthesis"/>
    <property type="evidence" value="ECO:0007669"/>
    <property type="project" value="InterPro"/>
</dbReference>
<dbReference type="SUPFAM" id="SSF55724">
    <property type="entry name" value="Mog1p/PsbP-like"/>
    <property type="match status" value="1"/>
</dbReference>
<name>A0AAW1S3D8_9CHLO</name>
<keyword evidence="3" id="KW-1185">Reference proteome</keyword>
<dbReference type="EMBL" id="JALJOS010000004">
    <property type="protein sequence ID" value="KAK9839951.1"/>
    <property type="molecule type" value="Genomic_DNA"/>
</dbReference>
<dbReference type="Gene3D" id="3.40.1000.10">
    <property type="entry name" value="Mog1/PsbP, alpha/beta/alpha sandwich"/>
    <property type="match status" value="1"/>
</dbReference>
<dbReference type="GO" id="GO:0005509">
    <property type="term" value="F:calcium ion binding"/>
    <property type="evidence" value="ECO:0007669"/>
    <property type="project" value="InterPro"/>
</dbReference>
<sequence length="315" mass="34803">MLVQPGSVAQHLHTCPFGRPSYLRSAPHRTVLSTGSQHSQQGCCRASCSCVSGEAEQQAGRRQTLSSLLAAAALLCTELSAEAKPTSEVAAQDDTSIVPAGGKFKELKNDILAYRFQYPVQTSSGQKLDLIFSRPPERYSSAAPLTADARQRTVAELLDLRNSVSVSVSVGPPSGKLKGRQPDDWKAKEVAETILADRSTARVTTGQRVALNQIETSSRQDREGQMYWLFEHSSQGSPNSQQTVESKESYRHALAVTGMRPGLKGTPYLYTLNLSCPEERWDELLPYYQQAIDSFRLVQPNQGYVPPDKDPWRFW</sequence>
<dbReference type="PANTHER" id="PTHR31407">
    <property type="match status" value="1"/>
</dbReference>
<protein>
    <recommendedName>
        <fullName evidence="1">PsbP C-terminal domain-containing protein</fullName>
    </recommendedName>
</protein>
<gene>
    <name evidence="2" type="ORF">WJX74_001041</name>
</gene>
<proteinExistence type="predicted"/>
<comment type="caution">
    <text evidence="2">The sequence shown here is derived from an EMBL/GenBank/DDBJ whole genome shotgun (WGS) entry which is preliminary data.</text>
</comment>
<evidence type="ECO:0000259" key="1">
    <source>
        <dbReference type="Pfam" id="PF01789"/>
    </source>
</evidence>
<dbReference type="InterPro" id="IPR002683">
    <property type="entry name" value="PsbP_C"/>
</dbReference>